<dbReference type="PROSITE" id="PS50011">
    <property type="entry name" value="PROTEIN_KINASE_DOM"/>
    <property type="match status" value="1"/>
</dbReference>
<dbReference type="GO" id="GO:0005952">
    <property type="term" value="C:cAMP-dependent protein kinase complex"/>
    <property type="evidence" value="ECO:0007669"/>
    <property type="project" value="TreeGrafter"/>
</dbReference>
<comment type="caution">
    <text evidence="8">The sequence shown here is derived from an EMBL/GenBank/DDBJ whole genome shotgun (WGS) entry which is preliminary data.</text>
</comment>
<dbReference type="PROSITE" id="PS00108">
    <property type="entry name" value="PROTEIN_KINASE_ST"/>
    <property type="match status" value="1"/>
</dbReference>
<dbReference type="AlphaFoldDB" id="A0AAD8AA63"/>
<dbReference type="GO" id="GO:0005634">
    <property type="term" value="C:nucleus"/>
    <property type="evidence" value="ECO:0007669"/>
    <property type="project" value="TreeGrafter"/>
</dbReference>
<dbReference type="InterPro" id="IPR008271">
    <property type="entry name" value="Ser/Thr_kinase_AS"/>
</dbReference>
<evidence type="ECO:0000313" key="8">
    <source>
        <dbReference type="EMBL" id="KAJ9594900.1"/>
    </source>
</evidence>
<keyword evidence="9" id="KW-1185">Reference proteome</keyword>
<dbReference type="EMBL" id="JASPKZ010002708">
    <property type="protein sequence ID" value="KAJ9594900.1"/>
    <property type="molecule type" value="Genomic_DNA"/>
</dbReference>
<evidence type="ECO:0000256" key="4">
    <source>
        <dbReference type="ARBA" id="ARBA00022777"/>
    </source>
</evidence>
<dbReference type="GO" id="GO:0005829">
    <property type="term" value="C:cytosol"/>
    <property type="evidence" value="ECO:0007669"/>
    <property type="project" value="TreeGrafter"/>
</dbReference>
<sequence length="369" mass="43123">MKVIKKLLQYSNMEYFKSRQAKLRTGEIIDYNYFLQNSKEEFTKSFRKKVLCDYKLDDFELLKSLGSGSFGHVVLVHLIKKDSYHAMKILRKIQIKKTKQIDHTLNEKQILEAIKFPFIVYLQCSFKDNSNIYFVMPFITGGEMFTHLRQIGKFSETLSRFYASQVILALEYLHYLDLIYRDLKPENILIDHQGNLKITDLGFCKYVPGRTWTMCGTPDYIAPEIILSKGYGKSVDWWSFGVLVYEMTAGYPPFYANDPMQMFEKIVSGKYSNPVFFSNEVKDLIRNLLQVDLTRRYGNLKNGINDIKSHKWFKNCDWLAIVNLKTVSPYIPQISGITDISHFEGARDIDKTLLKISSVDLYPDDFDEF</sequence>
<dbReference type="SMART" id="SM00220">
    <property type="entry name" value="S_TKc"/>
    <property type="match status" value="1"/>
</dbReference>
<feature type="domain" description="AGC-kinase C-terminal" evidence="7">
    <location>
        <begin position="314"/>
        <end position="369"/>
    </location>
</feature>
<dbReference type="GO" id="GO:0004691">
    <property type="term" value="F:cAMP-dependent protein kinase activity"/>
    <property type="evidence" value="ECO:0007669"/>
    <property type="project" value="TreeGrafter"/>
</dbReference>
<dbReference type="PANTHER" id="PTHR24353:SF152">
    <property type="entry name" value="UT01108P-RELATED"/>
    <property type="match status" value="1"/>
</dbReference>
<dbReference type="Pfam" id="PF00069">
    <property type="entry name" value="Pkinase"/>
    <property type="match status" value="1"/>
</dbReference>
<evidence type="ECO:0000313" key="9">
    <source>
        <dbReference type="Proteomes" id="UP001233999"/>
    </source>
</evidence>
<dbReference type="PANTHER" id="PTHR24353">
    <property type="entry name" value="CYCLIC NUCLEOTIDE-DEPENDENT PROTEIN KINASE"/>
    <property type="match status" value="1"/>
</dbReference>
<dbReference type="InterPro" id="IPR000719">
    <property type="entry name" value="Prot_kinase_dom"/>
</dbReference>
<reference evidence="8" key="1">
    <citation type="journal article" date="2023" name="IScience">
        <title>Live-bearing cockroach genome reveals convergent evolutionary mechanisms linked to viviparity in insects and beyond.</title>
        <authorList>
            <person name="Fouks B."/>
            <person name="Harrison M.C."/>
            <person name="Mikhailova A.A."/>
            <person name="Marchal E."/>
            <person name="English S."/>
            <person name="Carruthers M."/>
            <person name="Jennings E.C."/>
            <person name="Chiamaka E.L."/>
            <person name="Frigard R.A."/>
            <person name="Pippel M."/>
            <person name="Attardo G.M."/>
            <person name="Benoit J.B."/>
            <person name="Bornberg-Bauer E."/>
            <person name="Tobe S.S."/>
        </authorList>
    </citation>
    <scope>NUCLEOTIDE SEQUENCE</scope>
    <source>
        <strain evidence="8">Stay&amp;Tobe</strain>
    </source>
</reference>
<evidence type="ECO:0000259" key="6">
    <source>
        <dbReference type="PROSITE" id="PS50011"/>
    </source>
</evidence>
<evidence type="ECO:0000256" key="3">
    <source>
        <dbReference type="ARBA" id="ARBA00022741"/>
    </source>
</evidence>
<dbReference type="GO" id="GO:0005524">
    <property type="term" value="F:ATP binding"/>
    <property type="evidence" value="ECO:0007669"/>
    <property type="project" value="UniProtKB-KW"/>
</dbReference>
<accession>A0AAD8AA63</accession>
<dbReference type="InterPro" id="IPR000961">
    <property type="entry name" value="AGC-kinase_C"/>
</dbReference>
<dbReference type="SUPFAM" id="SSF56112">
    <property type="entry name" value="Protein kinase-like (PK-like)"/>
    <property type="match status" value="1"/>
</dbReference>
<keyword evidence="5" id="KW-0067">ATP-binding</keyword>
<keyword evidence="2" id="KW-0808">Transferase</keyword>
<dbReference type="Proteomes" id="UP001233999">
    <property type="component" value="Unassembled WGS sequence"/>
</dbReference>
<dbReference type="InterPro" id="IPR011009">
    <property type="entry name" value="Kinase-like_dom_sf"/>
</dbReference>
<dbReference type="GO" id="GO:0007476">
    <property type="term" value="P:imaginal disc-derived wing morphogenesis"/>
    <property type="evidence" value="ECO:0007669"/>
    <property type="project" value="UniProtKB-ARBA"/>
</dbReference>
<protein>
    <submittedName>
        <fullName evidence="8">Uncharacterized protein</fullName>
    </submittedName>
</protein>
<dbReference type="FunFam" id="3.30.200.20:FF:000042">
    <property type="entry name" value="Aurora kinase A"/>
    <property type="match status" value="1"/>
</dbReference>
<dbReference type="Gene3D" id="1.10.510.10">
    <property type="entry name" value="Transferase(Phosphotransferase) domain 1"/>
    <property type="match status" value="1"/>
</dbReference>
<evidence type="ECO:0000256" key="2">
    <source>
        <dbReference type="ARBA" id="ARBA00022679"/>
    </source>
</evidence>
<keyword evidence="3" id="KW-0547">Nucleotide-binding</keyword>
<proteinExistence type="predicted"/>
<evidence type="ECO:0000256" key="5">
    <source>
        <dbReference type="ARBA" id="ARBA00022840"/>
    </source>
</evidence>
<organism evidence="8 9">
    <name type="scientific">Diploptera punctata</name>
    <name type="common">Pacific beetle cockroach</name>
    <dbReference type="NCBI Taxonomy" id="6984"/>
    <lineage>
        <taxon>Eukaryota</taxon>
        <taxon>Metazoa</taxon>
        <taxon>Ecdysozoa</taxon>
        <taxon>Arthropoda</taxon>
        <taxon>Hexapoda</taxon>
        <taxon>Insecta</taxon>
        <taxon>Pterygota</taxon>
        <taxon>Neoptera</taxon>
        <taxon>Polyneoptera</taxon>
        <taxon>Dictyoptera</taxon>
        <taxon>Blattodea</taxon>
        <taxon>Blaberoidea</taxon>
        <taxon>Blaberidae</taxon>
        <taxon>Diplopterinae</taxon>
        <taxon>Diploptera</taxon>
    </lineage>
</organism>
<keyword evidence="1" id="KW-0723">Serine/threonine-protein kinase</keyword>
<feature type="domain" description="Protein kinase" evidence="6">
    <location>
        <begin position="59"/>
        <end position="313"/>
    </location>
</feature>
<keyword evidence="4" id="KW-0418">Kinase</keyword>
<name>A0AAD8AA63_DIPPU</name>
<gene>
    <name evidence="8" type="ORF">L9F63_013805</name>
</gene>
<dbReference type="Gene3D" id="3.30.200.20">
    <property type="entry name" value="Phosphorylase Kinase, domain 1"/>
    <property type="match status" value="1"/>
</dbReference>
<evidence type="ECO:0000259" key="7">
    <source>
        <dbReference type="PROSITE" id="PS51285"/>
    </source>
</evidence>
<dbReference type="FunFam" id="1.10.510.10:FF:000005">
    <property type="entry name" value="cAMP-dependent protein kinase catalytic subunit alpha"/>
    <property type="match status" value="1"/>
</dbReference>
<evidence type="ECO:0000256" key="1">
    <source>
        <dbReference type="ARBA" id="ARBA00022527"/>
    </source>
</evidence>
<dbReference type="PROSITE" id="PS51285">
    <property type="entry name" value="AGC_KINASE_CTER"/>
    <property type="match status" value="1"/>
</dbReference>
<reference evidence="8" key="2">
    <citation type="submission" date="2023-05" db="EMBL/GenBank/DDBJ databases">
        <authorList>
            <person name="Fouks B."/>
        </authorList>
    </citation>
    <scope>NUCLEOTIDE SEQUENCE</scope>
    <source>
        <strain evidence="8">Stay&amp;Tobe</strain>
        <tissue evidence="8">Testes</tissue>
    </source>
</reference>